<evidence type="ECO:0000313" key="4">
    <source>
        <dbReference type="Proteomes" id="UP000319818"/>
    </source>
</evidence>
<reference evidence="3 4" key="1">
    <citation type="submission" date="2019-06" db="EMBL/GenBank/DDBJ databases">
        <title>Sequencing the genomes of 1000 actinobacteria strains.</title>
        <authorList>
            <person name="Klenk H.-P."/>
        </authorList>
    </citation>
    <scope>NUCLEOTIDE SEQUENCE [LARGE SCALE GENOMIC DNA]</scope>
    <source>
        <strain evidence="3 4">DSM 45511</strain>
    </source>
</reference>
<accession>A0A543GEF1</accession>
<sequence length="213" mass="21506">MRATIAVIGTGSVGTTLATALARAGHAVTAGSRDPHRRAADWSAPVPLTGMADAVAHADVVVNATPGSESIDLLRPLAPQLAGAVLVDVANAVEQGPDGFATALRYPASSLAEELQLALPDTRVVKTLNTIGPASAMAAPGALATPPSAFLSGDDAAARRLVAALLADLGWRPEWVIDLGGLATARVTEAFVLLVRPLVQALGPVPFGLAVAH</sequence>
<dbReference type="InterPro" id="IPR028939">
    <property type="entry name" value="P5C_Rdtase_cat_N"/>
</dbReference>
<name>A0A543GEF1_9PSEU</name>
<dbReference type="RefSeq" id="WP_142099340.1">
    <property type="nucleotide sequence ID" value="NZ_VFPH01000001.1"/>
</dbReference>
<evidence type="ECO:0000313" key="3">
    <source>
        <dbReference type="EMBL" id="TQM44460.1"/>
    </source>
</evidence>
<keyword evidence="1" id="KW-0560">Oxidoreductase</keyword>
<dbReference type="Gene3D" id="3.40.50.720">
    <property type="entry name" value="NAD(P)-binding Rossmann-like Domain"/>
    <property type="match status" value="1"/>
</dbReference>
<dbReference type="EMBL" id="VFPH01000001">
    <property type="protein sequence ID" value="TQM44460.1"/>
    <property type="molecule type" value="Genomic_DNA"/>
</dbReference>
<dbReference type="InterPro" id="IPR036291">
    <property type="entry name" value="NAD(P)-bd_dom_sf"/>
</dbReference>
<dbReference type="InterPro" id="IPR051267">
    <property type="entry name" value="STEAP_metalloreductase"/>
</dbReference>
<organism evidence="3 4">
    <name type="scientific">Pseudonocardia cypriaca</name>
    <dbReference type="NCBI Taxonomy" id="882449"/>
    <lineage>
        <taxon>Bacteria</taxon>
        <taxon>Bacillati</taxon>
        <taxon>Actinomycetota</taxon>
        <taxon>Actinomycetes</taxon>
        <taxon>Pseudonocardiales</taxon>
        <taxon>Pseudonocardiaceae</taxon>
        <taxon>Pseudonocardia</taxon>
    </lineage>
</organism>
<evidence type="ECO:0000256" key="1">
    <source>
        <dbReference type="ARBA" id="ARBA00023002"/>
    </source>
</evidence>
<dbReference type="Pfam" id="PF03807">
    <property type="entry name" value="F420_oxidored"/>
    <property type="match status" value="1"/>
</dbReference>
<dbReference type="SUPFAM" id="SSF51735">
    <property type="entry name" value="NAD(P)-binding Rossmann-fold domains"/>
    <property type="match status" value="1"/>
</dbReference>
<dbReference type="GO" id="GO:0016491">
    <property type="term" value="F:oxidoreductase activity"/>
    <property type="evidence" value="ECO:0007669"/>
    <property type="project" value="UniProtKB-KW"/>
</dbReference>
<feature type="domain" description="Pyrroline-5-carboxylate reductase catalytic N-terminal" evidence="2">
    <location>
        <begin position="4"/>
        <end position="91"/>
    </location>
</feature>
<dbReference type="PANTHER" id="PTHR14239">
    <property type="entry name" value="DUDULIN-RELATED"/>
    <property type="match status" value="1"/>
</dbReference>
<dbReference type="Proteomes" id="UP000319818">
    <property type="component" value="Unassembled WGS sequence"/>
</dbReference>
<comment type="caution">
    <text evidence="3">The sequence shown here is derived from an EMBL/GenBank/DDBJ whole genome shotgun (WGS) entry which is preliminary data.</text>
</comment>
<keyword evidence="4" id="KW-1185">Reference proteome</keyword>
<protein>
    <recommendedName>
        <fullName evidence="2">Pyrroline-5-carboxylate reductase catalytic N-terminal domain-containing protein</fullName>
    </recommendedName>
</protein>
<proteinExistence type="predicted"/>
<gene>
    <name evidence="3" type="ORF">FB388_1827</name>
</gene>
<evidence type="ECO:0000259" key="2">
    <source>
        <dbReference type="Pfam" id="PF03807"/>
    </source>
</evidence>
<dbReference type="OrthoDB" id="3194817at2"/>
<dbReference type="AlphaFoldDB" id="A0A543GEF1"/>